<feature type="compositionally biased region" description="Polar residues" evidence="6">
    <location>
        <begin position="48"/>
        <end position="61"/>
    </location>
</feature>
<dbReference type="GO" id="GO:0005634">
    <property type="term" value="C:nucleus"/>
    <property type="evidence" value="ECO:0007669"/>
    <property type="project" value="TreeGrafter"/>
</dbReference>
<keyword evidence="4" id="KW-0456">Lyase</keyword>
<evidence type="ECO:0000256" key="2">
    <source>
        <dbReference type="ARBA" id="ARBA00022801"/>
    </source>
</evidence>
<dbReference type="PANTHER" id="PTHR10242:SF2">
    <property type="entry name" value="N-GLYCOSYLASE_DNA LYASE"/>
    <property type="match status" value="1"/>
</dbReference>
<reference evidence="8" key="2">
    <citation type="submission" date="2021-04" db="EMBL/GenBank/DDBJ databases">
        <authorList>
            <person name="Podell S."/>
        </authorList>
    </citation>
    <scope>NUCLEOTIDE SEQUENCE</scope>
    <source>
        <strain evidence="8">Hildebrandi</strain>
    </source>
</reference>
<dbReference type="GO" id="GO:0016829">
    <property type="term" value="F:lyase activity"/>
    <property type="evidence" value="ECO:0007669"/>
    <property type="project" value="UniProtKB-KW"/>
</dbReference>
<feature type="domain" description="HhH-GPD" evidence="7">
    <location>
        <begin position="257"/>
        <end position="445"/>
    </location>
</feature>
<dbReference type="GO" id="GO:0006285">
    <property type="term" value="P:base-excision repair, AP site formation"/>
    <property type="evidence" value="ECO:0007669"/>
    <property type="project" value="TreeGrafter"/>
</dbReference>
<evidence type="ECO:0000256" key="5">
    <source>
        <dbReference type="ARBA" id="ARBA00023295"/>
    </source>
</evidence>
<evidence type="ECO:0000256" key="4">
    <source>
        <dbReference type="ARBA" id="ARBA00023239"/>
    </source>
</evidence>
<dbReference type="InterPro" id="IPR012904">
    <property type="entry name" value="OGG_N"/>
</dbReference>
<evidence type="ECO:0000313" key="8">
    <source>
        <dbReference type="EMBL" id="KAG7351884.1"/>
    </source>
</evidence>
<evidence type="ECO:0000256" key="6">
    <source>
        <dbReference type="SAM" id="MobiDB-lite"/>
    </source>
</evidence>
<sequence length="485" mass="54262">MVLRRSRRLDVRMNLGIATDSNNDMDTLAAVKVTNPVTPSPKAKRTRSTNVSPLSWNNGTTALAKKRKAPLAASKSTTSSTSKLKRNKSVQAISSPPVLTSDMVAAINPSQPFLDLNVPPSELRPSATLTTGQCFHWQVVHSSKVGEPHDNQSKVSAWGTHNATEFVGTVRLSQTESVVVALQETPTTTLYRPLTQTNITTLHRHLRQYFQLDTARLQPLYEEWSKACPRLATIAKCIPGVRIIDQDPWECLVSFICSSNNNIPRITKMLSALRREYGKPLLTIPHGSFQSSAVFEFFSFPSLDDLREQATDADLRNKCGLGYRAKYIIETMATLHAKGGETYLRDTLRPLSDPLQVQNLLCEFCGVGPKVADCVALFSLRQENAIPVDTHVWNIALRDYDSHDAALCSIQSLTPTNYQKVGDVFRERFPNRAGWAHSLLFVAELPSFRQVLPLDMVREMDDFQQKEKEKKIQKKLAKDSKKKEA</sequence>
<dbReference type="PANTHER" id="PTHR10242">
    <property type="entry name" value="8-OXOGUANINE DNA GLYCOSYLASE"/>
    <property type="match status" value="1"/>
</dbReference>
<name>A0A9K3PNY7_9STRA</name>
<proteinExistence type="predicted"/>
<dbReference type="GO" id="GO:0034039">
    <property type="term" value="F:8-oxo-7,8-dihydroguanine DNA N-glycosylase activity"/>
    <property type="evidence" value="ECO:0007669"/>
    <property type="project" value="TreeGrafter"/>
</dbReference>
<evidence type="ECO:0000256" key="1">
    <source>
        <dbReference type="ARBA" id="ARBA00022763"/>
    </source>
</evidence>
<keyword evidence="5" id="KW-0326">Glycosidase</keyword>
<dbReference type="EMBL" id="JAGRRH010000017">
    <property type="protein sequence ID" value="KAG7351884.1"/>
    <property type="molecule type" value="Genomic_DNA"/>
</dbReference>
<evidence type="ECO:0000259" key="7">
    <source>
        <dbReference type="SMART" id="SM00478"/>
    </source>
</evidence>
<reference evidence="8" key="1">
    <citation type="journal article" date="2021" name="Sci. Rep.">
        <title>Diploid genomic architecture of Nitzschia inconspicua, an elite biomass production diatom.</title>
        <authorList>
            <person name="Oliver A."/>
            <person name="Podell S."/>
            <person name="Pinowska A."/>
            <person name="Traller J.C."/>
            <person name="Smith S.R."/>
            <person name="McClure R."/>
            <person name="Beliaev A."/>
            <person name="Bohutskyi P."/>
            <person name="Hill E.A."/>
            <person name="Rabines A."/>
            <person name="Zheng H."/>
            <person name="Allen L.Z."/>
            <person name="Kuo A."/>
            <person name="Grigoriev I.V."/>
            <person name="Allen A.E."/>
            <person name="Hazlebeck D."/>
            <person name="Allen E.E."/>
        </authorList>
    </citation>
    <scope>NUCLEOTIDE SEQUENCE</scope>
    <source>
        <strain evidence="8">Hildebrandi</strain>
    </source>
</reference>
<evidence type="ECO:0000313" key="9">
    <source>
        <dbReference type="Proteomes" id="UP000693970"/>
    </source>
</evidence>
<keyword evidence="2" id="KW-0378">Hydrolase</keyword>
<dbReference type="GO" id="GO:0006289">
    <property type="term" value="P:nucleotide-excision repair"/>
    <property type="evidence" value="ECO:0007669"/>
    <property type="project" value="InterPro"/>
</dbReference>
<keyword evidence="9" id="KW-1185">Reference proteome</keyword>
<dbReference type="Proteomes" id="UP000693970">
    <property type="component" value="Unassembled WGS sequence"/>
</dbReference>
<dbReference type="GO" id="GO:0003684">
    <property type="term" value="F:damaged DNA binding"/>
    <property type="evidence" value="ECO:0007669"/>
    <property type="project" value="InterPro"/>
</dbReference>
<comment type="caution">
    <text evidence="8">The sequence shown here is derived from an EMBL/GenBank/DDBJ whole genome shotgun (WGS) entry which is preliminary data.</text>
</comment>
<feature type="region of interest" description="Disordered" evidence="6">
    <location>
        <begin position="36"/>
        <end position="89"/>
    </location>
</feature>
<keyword evidence="1" id="KW-0227">DNA damage</keyword>
<organism evidence="8 9">
    <name type="scientific">Nitzschia inconspicua</name>
    <dbReference type="NCBI Taxonomy" id="303405"/>
    <lineage>
        <taxon>Eukaryota</taxon>
        <taxon>Sar</taxon>
        <taxon>Stramenopiles</taxon>
        <taxon>Ochrophyta</taxon>
        <taxon>Bacillariophyta</taxon>
        <taxon>Bacillariophyceae</taxon>
        <taxon>Bacillariophycidae</taxon>
        <taxon>Bacillariales</taxon>
        <taxon>Bacillariaceae</taxon>
        <taxon>Nitzschia</taxon>
    </lineage>
</organism>
<keyword evidence="3" id="KW-0234">DNA repair</keyword>
<dbReference type="Pfam" id="PF07934">
    <property type="entry name" value="OGG_N"/>
    <property type="match status" value="1"/>
</dbReference>
<accession>A0A9K3PNY7</accession>
<protein>
    <submittedName>
        <fullName evidence="8">3-methyladenine DNA glycosylase/8-oxoguanine DNA glycosylase</fullName>
    </submittedName>
</protein>
<dbReference type="AlphaFoldDB" id="A0A9K3PNY7"/>
<dbReference type="OrthoDB" id="238681at2759"/>
<dbReference type="CDD" id="cd00056">
    <property type="entry name" value="ENDO3c"/>
    <property type="match status" value="1"/>
</dbReference>
<feature type="compositionally biased region" description="Low complexity" evidence="6">
    <location>
        <begin position="70"/>
        <end position="82"/>
    </location>
</feature>
<evidence type="ECO:0000256" key="3">
    <source>
        <dbReference type="ARBA" id="ARBA00023204"/>
    </source>
</evidence>
<dbReference type="InterPro" id="IPR052054">
    <property type="entry name" value="Oxidative_DNA_repair_enzyme"/>
</dbReference>
<dbReference type="Pfam" id="PF00730">
    <property type="entry name" value="HhH-GPD"/>
    <property type="match status" value="1"/>
</dbReference>
<dbReference type="InterPro" id="IPR003265">
    <property type="entry name" value="HhH-GPD_domain"/>
</dbReference>
<dbReference type="SMART" id="SM00478">
    <property type="entry name" value="ENDO3c"/>
    <property type="match status" value="1"/>
</dbReference>
<gene>
    <name evidence="8" type="ORF">IV203_007932</name>
</gene>